<dbReference type="VEuPathDB" id="TriTrypDB:TCDM_00135"/>
<sequence>MYSPDSTLELRLPRDLFLFPKQNAGFQIPFFLSTEEEAAKVRPPAVVKTLEERLQEFSEGQREILSSFKKAVRDAPWYSEAEDDDWLLLRYLIARNFDVKKSFVCWKNLFIGAEKKTLTTGICEACLKDPNRHMMQFVGWDLQNRPVCFMAMRWGPDRKEPLKHCVATFNHLVKLMPLGGNSGVCHRF</sequence>
<dbReference type="Pfam" id="PF03765">
    <property type="entry name" value="CRAL_TRIO_N"/>
    <property type="match status" value="1"/>
</dbReference>
<proteinExistence type="predicted"/>
<reference evidence="2 3" key="1">
    <citation type="journal article" date="2018" name="Microb. Genom.">
        <title>Expanding an expanded genome: long-read sequencing of Trypanosoma cruzi.</title>
        <authorList>
            <person name="Berna L."/>
            <person name="Rodriguez M."/>
            <person name="Chiribao M.L."/>
            <person name="Parodi-Talice A."/>
            <person name="Pita S."/>
            <person name="Rijo G."/>
            <person name="Alvarez-Valin F."/>
            <person name="Robello C."/>
        </authorList>
    </citation>
    <scope>NUCLEOTIDE SEQUENCE [LARGE SCALE GENOMIC DNA]</scope>
    <source>
        <strain evidence="2 3">TCC</strain>
    </source>
</reference>
<evidence type="ECO:0000313" key="2">
    <source>
        <dbReference type="EMBL" id="PWV10255.1"/>
    </source>
</evidence>
<dbReference type="SMART" id="SM01100">
    <property type="entry name" value="CRAL_TRIO_N"/>
    <property type="match status" value="1"/>
</dbReference>
<dbReference type="Gene3D" id="3.40.525.10">
    <property type="entry name" value="CRAL-TRIO lipid binding domain"/>
    <property type="match status" value="1"/>
</dbReference>
<dbReference type="VEuPathDB" id="TriTrypDB:C3747_71g85"/>
<dbReference type="VEuPathDB" id="TriTrypDB:Tc_MARK_4420"/>
<dbReference type="InterPro" id="IPR036273">
    <property type="entry name" value="CRAL/TRIO_N_dom_sf"/>
</dbReference>
<dbReference type="VEuPathDB" id="TriTrypDB:TcBrA4_0061770"/>
<protein>
    <recommendedName>
        <fullName evidence="1">CRAL/TRIO N-terminal domain-containing protein</fullName>
    </recommendedName>
</protein>
<dbReference type="VEuPathDB" id="TriTrypDB:ECC02_001349"/>
<accession>A0A2V2WPT1</accession>
<feature type="domain" description="CRAL/TRIO N-terminal" evidence="1">
    <location>
        <begin position="84"/>
        <end position="109"/>
    </location>
</feature>
<dbReference type="VEuPathDB" id="TriTrypDB:TcG_00606"/>
<gene>
    <name evidence="2" type="ORF">C3747_71g85</name>
</gene>
<name>A0A2V2WPT1_TRYCR</name>
<dbReference type="VEuPathDB" id="TriTrypDB:TcCLB.507011.30"/>
<evidence type="ECO:0000259" key="1">
    <source>
        <dbReference type="SMART" id="SM01100"/>
    </source>
</evidence>
<dbReference type="VEuPathDB" id="TriTrypDB:TCSYLVIO_005793"/>
<dbReference type="AlphaFoldDB" id="A0A2V2WPT1"/>
<dbReference type="VEuPathDB" id="TriTrypDB:TcCL_NonESM00168"/>
<dbReference type="VEuPathDB" id="TriTrypDB:TcCLB.510667.10"/>
<dbReference type="VEuPathDB" id="TriTrypDB:C4B63_2g726"/>
<dbReference type="VEuPathDB" id="TriTrypDB:BCY84_14123"/>
<comment type="caution">
    <text evidence="2">The sequence shown here is derived from an EMBL/GenBank/DDBJ whole genome shotgun (WGS) entry which is preliminary data.</text>
</comment>
<dbReference type="EMBL" id="PRFC01000071">
    <property type="protein sequence ID" value="PWV10255.1"/>
    <property type="molecule type" value="Genomic_DNA"/>
</dbReference>
<dbReference type="SUPFAM" id="SSF46938">
    <property type="entry name" value="CRAL/TRIO N-terminal domain"/>
    <property type="match status" value="1"/>
</dbReference>
<dbReference type="InterPro" id="IPR036865">
    <property type="entry name" value="CRAL-TRIO_dom_sf"/>
</dbReference>
<evidence type="ECO:0000313" key="3">
    <source>
        <dbReference type="Proteomes" id="UP000246078"/>
    </source>
</evidence>
<dbReference type="InterPro" id="IPR011074">
    <property type="entry name" value="CRAL/TRIO_N_dom"/>
</dbReference>
<dbReference type="VEuPathDB" id="TriTrypDB:TcYC6_0069680"/>
<dbReference type="Proteomes" id="UP000246078">
    <property type="component" value="Unassembled WGS sequence"/>
</dbReference>
<organism evidence="2 3">
    <name type="scientific">Trypanosoma cruzi</name>
    <dbReference type="NCBI Taxonomy" id="5693"/>
    <lineage>
        <taxon>Eukaryota</taxon>
        <taxon>Discoba</taxon>
        <taxon>Euglenozoa</taxon>
        <taxon>Kinetoplastea</taxon>
        <taxon>Metakinetoplastina</taxon>
        <taxon>Trypanosomatida</taxon>
        <taxon>Trypanosomatidae</taxon>
        <taxon>Trypanosoma</taxon>
        <taxon>Schizotrypanum</taxon>
    </lineage>
</organism>